<dbReference type="InterPro" id="IPR013830">
    <property type="entry name" value="SGNH_hydro"/>
</dbReference>
<dbReference type="Gene3D" id="3.40.50.1110">
    <property type="entry name" value="SGNH hydrolase"/>
    <property type="match status" value="1"/>
</dbReference>
<keyword evidence="4" id="KW-1185">Reference proteome</keyword>
<evidence type="ECO:0000259" key="2">
    <source>
        <dbReference type="Pfam" id="PF13472"/>
    </source>
</evidence>
<organism evidence="3 4">
    <name type="scientific">Mariniblastus fucicola</name>
    <dbReference type="NCBI Taxonomy" id="980251"/>
    <lineage>
        <taxon>Bacteria</taxon>
        <taxon>Pseudomonadati</taxon>
        <taxon>Planctomycetota</taxon>
        <taxon>Planctomycetia</taxon>
        <taxon>Pirellulales</taxon>
        <taxon>Pirellulaceae</taxon>
        <taxon>Mariniblastus</taxon>
    </lineage>
</organism>
<dbReference type="OrthoDB" id="2513075at2"/>
<evidence type="ECO:0000313" key="3">
    <source>
        <dbReference type="EMBL" id="QEG22736.1"/>
    </source>
</evidence>
<dbReference type="RefSeq" id="WP_148618843.1">
    <property type="nucleotide sequence ID" value="NZ_CP042912.1"/>
</dbReference>
<keyword evidence="1" id="KW-0732">Signal</keyword>
<accession>A0A5B9PDT5</accession>
<dbReference type="InterPro" id="IPR051532">
    <property type="entry name" value="Ester_Hydrolysis_Enzymes"/>
</dbReference>
<dbReference type="SUPFAM" id="SSF52266">
    <property type="entry name" value="SGNH hydrolase"/>
    <property type="match status" value="1"/>
</dbReference>
<dbReference type="Proteomes" id="UP000322214">
    <property type="component" value="Chromosome"/>
</dbReference>
<dbReference type="PANTHER" id="PTHR30383">
    <property type="entry name" value="THIOESTERASE 1/PROTEASE 1/LYSOPHOSPHOLIPASE L1"/>
    <property type="match status" value="1"/>
</dbReference>
<feature type="signal peptide" evidence="1">
    <location>
        <begin position="1"/>
        <end position="21"/>
    </location>
</feature>
<sequence precursor="true">MRLSVCLIVLWLATVASIASAQNEQPDNPVANAFFSAHKVVFLGDSITWQGEFLATLEESLIANGKPFPKILNFGLQSETCSGDSEPAHPWPRPNVHERLGRLLEKVQPDLLVVNFGMNDGIYHPFDQTRFENYQAGINKIIEAADNSGGKLKVILVTPPPFDALPLKQKGALVGADAKSFSWTEVYENYDEDVLAVYANWILEQKDRVAGCIDLRTPMLADLARRRESNPDFFYAADGVHVDSQGHKLIGQSIAEALGVTPSQHSNAELFQLIRQRQCILRDSGLETVGHKRPNVKKGLPPEEAAAEAAKLNERLAEIVDQQKQTQDAK</sequence>
<dbReference type="KEGG" id="mff:MFFC18_26190"/>
<feature type="chain" id="PRO_5023029834" evidence="1">
    <location>
        <begin position="22"/>
        <end position="330"/>
    </location>
</feature>
<dbReference type="GO" id="GO:0004622">
    <property type="term" value="F:phosphatidylcholine lysophospholipase activity"/>
    <property type="evidence" value="ECO:0007669"/>
    <property type="project" value="TreeGrafter"/>
</dbReference>
<gene>
    <name evidence="3" type="ORF">MFFC18_26190</name>
</gene>
<protein>
    <submittedName>
        <fullName evidence="3">GDSL-like Lipase/Acylhydrolase</fullName>
    </submittedName>
</protein>
<evidence type="ECO:0000313" key="4">
    <source>
        <dbReference type="Proteomes" id="UP000322214"/>
    </source>
</evidence>
<dbReference type="EMBL" id="CP042912">
    <property type="protein sequence ID" value="QEG22736.1"/>
    <property type="molecule type" value="Genomic_DNA"/>
</dbReference>
<dbReference type="PANTHER" id="PTHR30383:SF5">
    <property type="entry name" value="SGNH HYDROLASE-TYPE ESTERASE DOMAIN-CONTAINING PROTEIN"/>
    <property type="match status" value="1"/>
</dbReference>
<proteinExistence type="predicted"/>
<keyword evidence="3" id="KW-0378">Hydrolase</keyword>
<reference evidence="3 4" key="1">
    <citation type="submission" date="2019-08" db="EMBL/GenBank/DDBJ databases">
        <title>Deep-cultivation of Planctomycetes and their phenomic and genomic characterization uncovers novel biology.</title>
        <authorList>
            <person name="Wiegand S."/>
            <person name="Jogler M."/>
            <person name="Boedeker C."/>
            <person name="Pinto D."/>
            <person name="Vollmers J."/>
            <person name="Rivas-Marin E."/>
            <person name="Kohn T."/>
            <person name="Peeters S.H."/>
            <person name="Heuer A."/>
            <person name="Rast P."/>
            <person name="Oberbeckmann S."/>
            <person name="Bunk B."/>
            <person name="Jeske O."/>
            <person name="Meyerdierks A."/>
            <person name="Storesund J.E."/>
            <person name="Kallscheuer N."/>
            <person name="Luecker S."/>
            <person name="Lage O.M."/>
            <person name="Pohl T."/>
            <person name="Merkel B.J."/>
            <person name="Hornburger P."/>
            <person name="Mueller R.-W."/>
            <person name="Bruemmer F."/>
            <person name="Labrenz M."/>
            <person name="Spormann A.M."/>
            <person name="Op den Camp H."/>
            <person name="Overmann J."/>
            <person name="Amann R."/>
            <person name="Jetten M.S.M."/>
            <person name="Mascher T."/>
            <person name="Medema M.H."/>
            <person name="Devos D.P."/>
            <person name="Kaster A.-K."/>
            <person name="Ovreas L."/>
            <person name="Rohde M."/>
            <person name="Galperin M.Y."/>
            <person name="Jogler C."/>
        </authorList>
    </citation>
    <scope>NUCLEOTIDE SEQUENCE [LARGE SCALE GENOMIC DNA]</scope>
    <source>
        <strain evidence="3 4">FC18</strain>
    </source>
</reference>
<dbReference type="Pfam" id="PF13472">
    <property type="entry name" value="Lipase_GDSL_2"/>
    <property type="match status" value="1"/>
</dbReference>
<evidence type="ECO:0000256" key="1">
    <source>
        <dbReference type="SAM" id="SignalP"/>
    </source>
</evidence>
<dbReference type="STRING" id="980251.GCA_001642875_02089"/>
<dbReference type="AlphaFoldDB" id="A0A5B9PDT5"/>
<name>A0A5B9PDT5_9BACT</name>
<feature type="domain" description="SGNH hydrolase-type esterase" evidence="2">
    <location>
        <begin position="42"/>
        <end position="249"/>
    </location>
</feature>
<dbReference type="InterPro" id="IPR036514">
    <property type="entry name" value="SGNH_hydro_sf"/>
</dbReference>